<sequence length="251" mass="26679">MGNVLSLGRRGREEGILGAWRRRALAGTWRVASDWMCPEVIDLVERASGRGFILGLEGTVRALGRARAIQGVGSAEAVMDLYAFFEALTVDPPGPLVAAFVEAWAESVERAELGVSCVDPGTGLSTWAHFTSRIYELYAEDLAGASARIIATVRLPVCTPAVAALPWGTQAEIGSAVLGAFTGTTAVLSHVGAIVTALMPRTRTAFARLQDAAERLDRLLPSCGERGCRLDLEPLPAHADAIATLLESLRR</sequence>
<comment type="caution">
    <text evidence="1">The sequence shown here is derived from an EMBL/GenBank/DDBJ whole genome shotgun (WGS) entry which is preliminary data.</text>
</comment>
<dbReference type="Proteomes" id="UP001202922">
    <property type="component" value="Unassembled WGS sequence"/>
</dbReference>
<reference evidence="1 2" key="1">
    <citation type="submission" date="2022-03" db="EMBL/GenBank/DDBJ databases">
        <title>Sinomonas sp. isolated from a soil.</title>
        <authorList>
            <person name="Han J."/>
            <person name="Kim D.-U."/>
        </authorList>
    </citation>
    <scope>NUCLEOTIDE SEQUENCE [LARGE SCALE GENOMIC DNA]</scope>
    <source>
        <strain evidence="1 2">5-5</strain>
    </source>
</reference>
<gene>
    <name evidence="1" type="ORF">L0M17_04225</name>
</gene>
<keyword evidence="2" id="KW-1185">Reference proteome</keyword>
<dbReference type="EMBL" id="JAKZBV010000001">
    <property type="protein sequence ID" value="MCH6469204.1"/>
    <property type="molecule type" value="Genomic_DNA"/>
</dbReference>
<protein>
    <submittedName>
        <fullName evidence="1">Uncharacterized protein</fullName>
    </submittedName>
</protein>
<proteinExistence type="predicted"/>
<name>A0ABS9TXP3_9MICC</name>
<organism evidence="1 2">
    <name type="scientific">Sinomonas terrae</name>
    <dbReference type="NCBI Taxonomy" id="2908838"/>
    <lineage>
        <taxon>Bacteria</taxon>
        <taxon>Bacillati</taxon>
        <taxon>Actinomycetota</taxon>
        <taxon>Actinomycetes</taxon>
        <taxon>Micrococcales</taxon>
        <taxon>Micrococcaceae</taxon>
        <taxon>Sinomonas</taxon>
    </lineage>
</organism>
<dbReference type="RefSeq" id="WP_241051532.1">
    <property type="nucleotide sequence ID" value="NZ_JAKZBV010000001.1"/>
</dbReference>
<accession>A0ABS9TXP3</accession>
<evidence type="ECO:0000313" key="1">
    <source>
        <dbReference type="EMBL" id="MCH6469204.1"/>
    </source>
</evidence>
<evidence type="ECO:0000313" key="2">
    <source>
        <dbReference type="Proteomes" id="UP001202922"/>
    </source>
</evidence>